<evidence type="ECO:0000256" key="2">
    <source>
        <dbReference type="ARBA" id="ARBA00022614"/>
    </source>
</evidence>
<keyword evidence="6 10" id="KW-0547">Nucleotide-binding</keyword>
<dbReference type="GeneID" id="101501552"/>
<dbReference type="InterPro" id="IPR011009">
    <property type="entry name" value="Kinase-like_dom_sf"/>
</dbReference>
<reference evidence="13" key="1">
    <citation type="journal article" date="2013" name="Nat. Biotechnol.">
        <title>Draft genome sequence of chickpea (Cicer arietinum) provides a resource for trait improvement.</title>
        <authorList>
            <person name="Varshney R.K."/>
            <person name="Song C."/>
            <person name="Saxena R.K."/>
            <person name="Azam S."/>
            <person name="Yu S."/>
            <person name="Sharpe A.G."/>
            <person name="Cannon S."/>
            <person name="Baek J."/>
            <person name="Rosen B.D."/>
            <person name="Tar'an B."/>
            <person name="Millan T."/>
            <person name="Zhang X."/>
            <person name="Ramsay L.D."/>
            <person name="Iwata A."/>
            <person name="Wang Y."/>
            <person name="Nelson W."/>
            <person name="Farmer A.D."/>
            <person name="Gaur P.M."/>
            <person name="Soderlund C."/>
            <person name="Penmetsa R.V."/>
            <person name="Xu C."/>
            <person name="Bharti A.K."/>
            <person name="He W."/>
            <person name="Winter P."/>
            <person name="Zhao S."/>
            <person name="Hane J.K."/>
            <person name="Carrasquilla-Garcia N."/>
            <person name="Condie J.A."/>
            <person name="Upadhyaya H.D."/>
            <person name="Luo M.C."/>
            <person name="Thudi M."/>
            <person name="Gowda C.L."/>
            <person name="Singh N.P."/>
            <person name="Lichtenzveig J."/>
            <person name="Gali K.K."/>
            <person name="Rubio J."/>
            <person name="Nadarajan N."/>
            <person name="Dolezel J."/>
            <person name="Bansal K.C."/>
            <person name="Xu X."/>
            <person name="Edwards D."/>
            <person name="Zhang G."/>
            <person name="Kahl G."/>
            <person name="Gil J."/>
            <person name="Singh K.B."/>
            <person name="Datta S.K."/>
            <person name="Jackson S.A."/>
            <person name="Wang J."/>
            <person name="Cook D.R."/>
        </authorList>
    </citation>
    <scope>NUCLEOTIDE SEQUENCE [LARGE SCALE GENOMIC DNA]</scope>
    <source>
        <strain evidence="13">cv. CDC Frontier</strain>
    </source>
</reference>
<keyword evidence="14 15" id="KW-0675">Receptor</keyword>
<dbReference type="Proteomes" id="UP000087171">
    <property type="component" value="Chromosome Ca2"/>
</dbReference>
<dbReference type="InterPro" id="IPR000719">
    <property type="entry name" value="Prot_kinase_dom"/>
</dbReference>
<evidence type="ECO:0000256" key="7">
    <source>
        <dbReference type="ARBA" id="ARBA00022840"/>
    </source>
</evidence>
<dbReference type="InterPro" id="IPR050994">
    <property type="entry name" value="At_inactive_RLKs"/>
</dbReference>
<evidence type="ECO:0000313" key="15">
    <source>
        <dbReference type="RefSeq" id="XP_004490517.1"/>
    </source>
</evidence>
<keyword evidence="13" id="KW-1185">Reference proteome</keyword>
<dbReference type="OrthoDB" id="69842at2759"/>
<dbReference type="PANTHER" id="PTHR48010">
    <property type="entry name" value="OS05G0588300 PROTEIN"/>
    <property type="match status" value="1"/>
</dbReference>
<dbReference type="RefSeq" id="XP_004490517.1">
    <property type="nucleotide sequence ID" value="XM_004490460.3"/>
</dbReference>
<dbReference type="InterPro" id="IPR013210">
    <property type="entry name" value="LRR_N_plant-typ"/>
</dbReference>
<keyword evidence="7 10" id="KW-0067">ATP-binding</keyword>
<name>A0A1S2XK00_CICAR</name>
<dbReference type="InterPro" id="IPR001245">
    <property type="entry name" value="Ser-Thr/Tyr_kinase_cat_dom"/>
</dbReference>
<dbReference type="FunFam" id="3.30.200.20:FF:000307">
    <property type="entry name" value="pollen receptor-like kinase 1"/>
    <property type="match status" value="1"/>
</dbReference>
<dbReference type="GO" id="GO:0005524">
    <property type="term" value="F:ATP binding"/>
    <property type="evidence" value="ECO:0007669"/>
    <property type="project" value="UniProtKB-UniRule"/>
</dbReference>
<keyword evidence="4" id="KW-0732">Signal</keyword>
<dbReference type="AlphaFoldDB" id="A0A1S2XK00"/>
<feature type="binding site" evidence="10">
    <location>
        <position position="358"/>
    </location>
    <ligand>
        <name>ATP</name>
        <dbReference type="ChEBI" id="CHEBI:30616"/>
    </ligand>
</feature>
<keyword evidence="2" id="KW-0433">Leucine-rich repeat</keyword>
<keyword evidence="8 11" id="KW-1133">Transmembrane helix</keyword>
<dbReference type="PANTHER" id="PTHR48010:SF63">
    <property type="entry name" value="LRR RECEPTOR-LIKE KINASE"/>
    <property type="match status" value="1"/>
</dbReference>
<evidence type="ECO:0000256" key="1">
    <source>
        <dbReference type="ARBA" id="ARBA00004167"/>
    </source>
</evidence>
<dbReference type="RefSeq" id="XP_004490516.1">
    <property type="nucleotide sequence ID" value="XM_004490459.3"/>
</dbReference>
<dbReference type="SUPFAM" id="SSF56112">
    <property type="entry name" value="Protein kinase-like (PK-like)"/>
    <property type="match status" value="1"/>
</dbReference>
<evidence type="ECO:0000256" key="5">
    <source>
        <dbReference type="ARBA" id="ARBA00022737"/>
    </source>
</evidence>
<proteinExistence type="predicted"/>
<dbReference type="InterPro" id="IPR001611">
    <property type="entry name" value="Leu-rich_rpt"/>
</dbReference>
<dbReference type="Pfam" id="PF07714">
    <property type="entry name" value="PK_Tyr_Ser-Thr"/>
    <property type="match status" value="1"/>
</dbReference>
<keyword evidence="14 15" id="KW-0808">Transferase</keyword>
<dbReference type="Pfam" id="PF08263">
    <property type="entry name" value="LRRNT_2"/>
    <property type="match status" value="1"/>
</dbReference>
<keyword evidence="3 11" id="KW-0812">Transmembrane</keyword>
<evidence type="ECO:0000256" key="11">
    <source>
        <dbReference type="SAM" id="Phobius"/>
    </source>
</evidence>
<dbReference type="FunFam" id="3.80.10.10:FF:000129">
    <property type="entry name" value="Leucine-rich repeat receptor-like kinase"/>
    <property type="match status" value="1"/>
</dbReference>
<dbReference type="PaxDb" id="3827-XP_004490516.1"/>
<protein>
    <submittedName>
        <fullName evidence="14 15">Probable inactive receptor kinase At5g58300</fullName>
    </submittedName>
</protein>
<dbReference type="GO" id="GO:0016020">
    <property type="term" value="C:membrane"/>
    <property type="evidence" value="ECO:0007669"/>
    <property type="project" value="UniProtKB-SubCell"/>
</dbReference>
<dbReference type="RefSeq" id="XP_004490518.1">
    <property type="nucleotide sequence ID" value="XM_004490461.3"/>
</dbReference>
<keyword evidence="9 11" id="KW-0472">Membrane</keyword>
<dbReference type="PROSITE" id="PS00107">
    <property type="entry name" value="PROTEIN_KINASE_ATP"/>
    <property type="match status" value="1"/>
</dbReference>
<dbReference type="Gene3D" id="1.10.510.10">
    <property type="entry name" value="Transferase(Phosphotransferase) domain 1"/>
    <property type="match status" value="1"/>
</dbReference>
<keyword evidence="14 15" id="KW-0418">Kinase</keyword>
<evidence type="ECO:0000256" key="8">
    <source>
        <dbReference type="ARBA" id="ARBA00022989"/>
    </source>
</evidence>
<dbReference type="InterPro" id="IPR032675">
    <property type="entry name" value="LRR_dom_sf"/>
</dbReference>
<dbReference type="STRING" id="3827.A0A1S2XK00"/>
<evidence type="ECO:0000256" key="3">
    <source>
        <dbReference type="ARBA" id="ARBA00022692"/>
    </source>
</evidence>
<evidence type="ECO:0000313" key="16">
    <source>
        <dbReference type="RefSeq" id="XP_004490518.1"/>
    </source>
</evidence>
<dbReference type="Pfam" id="PF00560">
    <property type="entry name" value="LRR_1"/>
    <property type="match status" value="2"/>
</dbReference>
<dbReference type="InterPro" id="IPR017441">
    <property type="entry name" value="Protein_kinase_ATP_BS"/>
</dbReference>
<feature type="domain" description="Protein kinase" evidence="12">
    <location>
        <begin position="321"/>
        <end position="597"/>
    </location>
</feature>
<dbReference type="KEGG" id="cam:101501552"/>
<dbReference type="SUPFAM" id="SSF52058">
    <property type="entry name" value="L domain-like"/>
    <property type="match status" value="1"/>
</dbReference>
<evidence type="ECO:0000256" key="4">
    <source>
        <dbReference type="ARBA" id="ARBA00022729"/>
    </source>
</evidence>
<dbReference type="Gene3D" id="3.30.200.20">
    <property type="entry name" value="Phosphorylase Kinase, domain 1"/>
    <property type="match status" value="1"/>
</dbReference>
<dbReference type="eggNOG" id="ENOG502QV42">
    <property type="taxonomic scope" value="Eukaryota"/>
</dbReference>
<evidence type="ECO:0000259" key="12">
    <source>
        <dbReference type="PROSITE" id="PS50011"/>
    </source>
</evidence>
<dbReference type="PROSITE" id="PS50011">
    <property type="entry name" value="PROTEIN_KINASE_DOM"/>
    <property type="match status" value="1"/>
</dbReference>
<gene>
    <name evidence="14 15 16" type="primary">LOC101501552</name>
</gene>
<evidence type="ECO:0000256" key="9">
    <source>
        <dbReference type="ARBA" id="ARBA00023136"/>
    </source>
</evidence>
<keyword evidence="5" id="KW-0677">Repeat</keyword>
<dbReference type="FunFam" id="1.10.510.10:FF:000095">
    <property type="entry name" value="protein STRUBBELIG-RECEPTOR FAMILY 8"/>
    <property type="match status" value="1"/>
</dbReference>
<evidence type="ECO:0000313" key="13">
    <source>
        <dbReference type="Proteomes" id="UP000087171"/>
    </source>
</evidence>
<accession>A0A1S2XK00</accession>
<dbReference type="Gene3D" id="3.80.10.10">
    <property type="entry name" value="Ribonuclease Inhibitor"/>
    <property type="match status" value="1"/>
</dbReference>
<evidence type="ECO:0000313" key="14">
    <source>
        <dbReference type="RefSeq" id="XP_004490516.1"/>
    </source>
</evidence>
<evidence type="ECO:0000256" key="10">
    <source>
        <dbReference type="PROSITE-ProRule" id="PRU10141"/>
    </source>
</evidence>
<evidence type="ECO:0000256" key="6">
    <source>
        <dbReference type="ARBA" id="ARBA00022741"/>
    </source>
</evidence>
<dbReference type="GO" id="GO:0004672">
    <property type="term" value="F:protein kinase activity"/>
    <property type="evidence" value="ECO:0007669"/>
    <property type="project" value="InterPro"/>
</dbReference>
<comment type="subcellular location">
    <subcellularLocation>
        <location evidence="1">Membrane</location>
        <topology evidence="1">Single-pass membrane protein</topology>
    </subcellularLocation>
</comment>
<organism evidence="13 15">
    <name type="scientific">Cicer arietinum</name>
    <name type="common">Chickpea</name>
    <name type="synonym">Garbanzo</name>
    <dbReference type="NCBI Taxonomy" id="3827"/>
    <lineage>
        <taxon>Eukaryota</taxon>
        <taxon>Viridiplantae</taxon>
        <taxon>Streptophyta</taxon>
        <taxon>Embryophyta</taxon>
        <taxon>Tracheophyta</taxon>
        <taxon>Spermatophyta</taxon>
        <taxon>Magnoliopsida</taxon>
        <taxon>eudicotyledons</taxon>
        <taxon>Gunneridae</taxon>
        <taxon>Pentapetalae</taxon>
        <taxon>rosids</taxon>
        <taxon>fabids</taxon>
        <taxon>Fabales</taxon>
        <taxon>Fabaceae</taxon>
        <taxon>Papilionoideae</taxon>
        <taxon>50 kb inversion clade</taxon>
        <taxon>NPAAA clade</taxon>
        <taxon>Hologalegina</taxon>
        <taxon>IRL clade</taxon>
        <taxon>Cicereae</taxon>
        <taxon>Cicer</taxon>
    </lineage>
</organism>
<sequence length="624" mass="68822">MKFQQSFLVQFVLISFILSLFNLIIADLNSDRKSLLEFSSTLQHAPRLNWNGSTPICTWIGVTCNQNEKNVISIHLPGIGLKGSIPNNSSLRKLDSLKILSLHSNDLSGNLPSNILSIPSLQYVNLQHNNFTGLIPSSISPKIIALDLSFNSFYGKIPSFNLPRLKYLNLSYNSLNGSIPSSINQFNFTSFVGNSLLCGPPLNHCSTISPSPSPNPSTKQNSKTKTSKKHFGVASILAFAVGGCAFLSLIVLVIFVCFLKRRKSKRSDDIVKGKATPSSGGKTEDFSISKSFGSGMLDGERNKLFFFEGCSYTFDLEDLLKASAEVLGKGSYGTTYKATLEEGITVVVKRLREVVVGKKEFEHQMEVVGGIGRNPNVITLRAYYYSKDEKLLVYNYFPGGSLFSLLHGNKGVAKTPLNWDSRMKIALGAAKGIASIHTQVGSKFIHGNIKSTNVLITQEHDGCITDVGLTPLMNTSPTMSRSNGYRAQEVTESKKITNQKSDVYSFGVLLLEILTGKTPLGYSGYDHDMVDLPRWVKSVVSEEWTAEVFDEELLRGGEYVEEEMVQMLQIALSCVSKVVDNRPTMDEVVRSIVEIRFPELKNVTSSESESNVQTPRHEVLIANF</sequence>
<reference evidence="14 15" key="2">
    <citation type="submission" date="2025-04" db="UniProtKB">
        <authorList>
            <consortium name="RefSeq"/>
        </authorList>
    </citation>
    <scope>IDENTIFICATION</scope>
    <source>
        <tissue evidence="14 15">Etiolated seedlings</tissue>
    </source>
</reference>
<feature type="transmembrane region" description="Helical" evidence="11">
    <location>
        <begin position="231"/>
        <end position="259"/>
    </location>
</feature>